<dbReference type="EMBL" id="JAUKTV010000007">
    <property type="protein sequence ID" value="KAK0735340.1"/>
    <property type="molecule type" value="Genomic_DNA"/>
</dbReference>
<proteinExistence type="inferred from homology"/>
<dbReference type="FunFam" id="3.10.129.10:FF:000033">
    <property type="entry name" value="acyl-coenzyme A thioesterase 13"/>
    <property type="match status" value="1"/>
</dbReference>
<dbReference type="Proteomes" id="UP001172159">
    <property type="component" value="Unassembled WGS sequence"/>
</dbReference>
<reference evidence="4" key="1">
    <citation type="submission" date="2023-06" db="EMBL/GenBank/DDBJ databases">
        <title>Genome-scale phylogeny and comparative genomics of the fungal order Sordariales.</title>
        <authorList>
            <consortium name="Lawrence Berkeley National Laboratory"/>
            <person name="Hensen N."/>
            <person name="Bonometti L."/>
            <person name="Westerberg I."/>
            <person name="Brannstrom I.O."/>
            <person name="Guillou S."/>
            <person name="Cros-Aarteil S."/>
            <person name="Calhoun S."/>
            <person name="Haridas S."/>
            <person name="Kuo A."/>
            <person name="Mondo S."/>
            <person name="Pangilinan J."/>
            <person name="Riley R."/>
            <person name="Labutti K."/>
            <person name="Andreopoulos B."/>
            <person name="Lipzen A."/>
            <person name="Chen C."/>
            <person name="Yanf M."/>
            <person name="Daum C."/>
            <person name="Ng V."/>
            <person name="Clum A."/>
            <person name="Steindorff A."/>
            <person name="Ohm R."/>
            <person name="Martin F."/>
            <person name="Silar P."/>
            <person name="Natvig D."/>
            <person name="Lalanne C."/>
            <person name="Gautier V."/>
            <person name="Ament-Velasquez S.L."/>
            <person name="Kruys A."/>
            <person name="Hutchinson M.I."/>
            <person name="Powell A.J."/>
            <person name="Barry K."/>
            <person name="Miller A.N."/>
            <person name="Grigoriev I.V."/>
            <person name="Debuchy R."/>
            <person name="Gladieux P."/>
            <person name="Thoren M.H."/>
            <person name="Johannesson H."/>
        </authorList>
    </citation>
    <scope>NUCLEOTIDE SEQUENCE</scope>
    <source>
        <strain evidence="4">CBS 540.89</strain>
    </source>
</reference>
<dbReference type="GO" id="GO:0047617">
    <property type="term" value="F:fatty acyl-CoA hydrolase activity"/>
    <property type="evidence" value="ECO:0007669"/>
    <property type="project" value="InterPro"/>
</dbReference>
<dbReference type="InterPro" id="IPR006683">
    <property type="entry name" value="Thioestr_dom"/>
</dbReference>
<evidence type="ECO:0000256" key="2">
    <source>
        <dbReference type="SAM" id="MobiDB-lite"/>
    </source>
</evidence>
<dbReference type="Gene3D" id="3.10.129.10">
    <property type="entry name" value="Hotdog Thioesterase"/>
    <property type="match status" value="1"/>
</dbReference>
<protein>
    <submittedName>
        <fullName evidence="4">HotDog domain-containing protein</fullName>
    </submittedName>
</protein>
<dbReference type="Pfam" id="PF03061">
    <property type="entry name" value="4HBT"/>
    <property type="match status" value="1"/>
</dbReference>
<accession>A0AA40BJG8</accession>
<dbReference type="AlphaFoldDB" id="A0AA40BJG8"/>
<feature type="region of interest" description="Disordered" evidence="2">
    <location>
        <begin position="159"/>
        <end position="182"/>
    </location>
</feature>
<evidence type="ECO:0000256" key="1">
    <source>
        <dbReference type="ARBA" id="ARBA00008324"/>
    </source>
</evidence>
<feature type="domain" description="Thioesterase" evidence="3">
    <location>
        <begin position="62"/>
        <end position="134"/>
    </location>
</feature>
<dbReference type="CDD" id="cd03443">
    <property type="entry name" value="PaaI_thioesterase"/>
    <property type="match status" value="1"/>
</dbReference>
<organism evidence="4 5">
    <name type="scientific">Apiosordaria backusii</name>
    <dbReference type="NCBI Taxonomy" id="314023"/>
    <lineage>
        <taxon>Eukaryota</taxon>
        <taxon>Fungi</taxon>
        <taxon>Dikarya</taxon>
        <taxon>Ascomycota</taxon>
        <taxon>Pezizomycotina</taxon>
        <taxon>Sordariomycetes</taxon>
        <taxon>Sordariomycetidae</taxon>
        <taxon>Sordariales</taxon>
        <taxon>Lasiosphaeriaceae</taxon>
        <taxon>Apiosordaria</taxon>
    </lineage>
</organism>
<evidence type="ECO:0000313" key="5">
    <source>
        <dbReference type="Proteomes" id="UP001172159"/>
    </source>
</evidence>
<dbReference type="PANTHER" id="PTHR21660">
    <property type="entry name" value="THIOESTERASE SUPERFAMILY MEMBER-RELATED"/>
    <property type="match status" value="1"/>
</dbReference>
<dbReference type="PANTHER" id="PTHR21660:SF11">
    <property type="entry name" value="FAMILY PROTEIN, PUTATIVE (AFU_ORTHOLOGUE AFUA_4G04355)-RELATED"/>
    <property type="match status" value="1"/>
</dbReference>
<gene>
    <name evidence="4" type="ORF">B0T21DRAFT_411976</name>
</gene>
<comment type="caution">
    <text evidence="4">The sequence shown here is derived from an EMBL/GenBank/DDBJ whole genome shotgun (WGS) entry which is preliminary data.</text>
</comment>
<name>A0AA40BJG8_9PEZI</name>
<evidence type="ECO:0000313" key="4">
    <source>
        <dbReference type="EMBL" id="KAK0735340.1"/>
    </source>
</evidence>
<dbReference type="InterPro" id="IPR039298">
    <property type="entry name" value="ACOT13"/>
</dbReference>
<comment type="similarity">
    <text evidence="1">Belongs to the thioesterase PaaI family.</text>
</comment>
<dbReference type="SUPFAM" id="SSF54637">
    <property type="entry name" value="Thioesterase/thiol ester dehydrase-isomerase"/>
    <property type="match status" value="1"/>
</dbReference>
<feature type="compositionally biased region" description="Basic and acidic residues" evidence="2">
    <location>
        <begin position="164"/>
        <end position="182"/>
    </location>
</feature>
<keyword evidence="5" id="KW-1185">Reference proteome</keyword>
<dbReference type="InterPro" id="IPR029069">
    <property type="entry name" value="HotDog_dom_sf"/>
</dbReference>
<sequence>MTTFTHPSNPSILSHVQATWDHIRPNSSIYAHLLSDIRLVAATKGRIIAHLDVTPIHTNSKNILHGAVSGTLCDWAGGMAIAAETGLQKTGVSTDMHVSYCSTAKVGDTLEIEAWVGRAGKNLGFTGFEIRRGVTTVEGGKGPVVAMGSHTKFLLFGQTQGQGKAEEQREEEALIEKGDGAE</sequence>
<evidence type="ECO:0000259" key="3">
    <source>
        <dbReference type="Pfam" id="PF03061"/>
    </source>
</evidence>